<keyword evidence="3" id="KW-1185">Reference proteome</keyword>
<feature type="region of interest" description="Disordered" evidence="1">
    <location>
        <begin position="82"/>
        <end position="124"/>
    </location>
</feature>
<evidence type="ECO:0000313" key="3">
    <source>
        <dbReference type="Proteomes" id="UP000289738"/>
    </source>
</evidence>
<protein>
    <recommendedName>
        <fullName evidence="4">DUF4378 domain-containing protein</fullName>
    </recommendedName>
</protein>
<accession>A0A445D2K5</accession>
<feature type="compositionally biased region" description="Basic and acidic residues" evidence="1">
    <location>
        <begin position="192"/>
        <end position="213"/>
    </location>
</feature>
<dbReference type="AlphaFoldDB" id="A0A445D2K5"/>
<evidence type="ECO:0000313" key="2">
    <source>
        <dbReference type="EMBL" id="RYR57447.1"/>
    </source>
</evidence>
<feature type="compositionally biased region" description="Low complexity" evidence="1">
    <location>
        <begin position="268"/>
        <end position="281"/>
    </location>
</feature>
<feature type="compositionally biased region" description="Polar residues" evidence="1">
    <location>
        <begin position="282"/>
        <end position="295"/>
    </location>
</feature>
<dbReference type="Proteomes" id="UP000289738">
    <property type="component" value="Chromosome A05"/>
</dbReference>
<feature type="compositionally biased region" description="Basic residues" evidence="1">
    <location>
        <begin position="82"/>
        <end position="96"/>
    </location>
</feature>
<feature type="region of interest" description="Disordered" evidence="1">
    <location>
        <begin position="265"/>
        <end position="301"/>
    </location>
</feature>
<proteinExistence type="predicted"/>
<feature type="region of interest" description="Disordered" evidence="1">
    <location>
        <begin position="192"/>
        <end position="238"/>
    </location>
</feature>
<dbReference type="PANTHER" id="PTHR34282">
    <property type="entry name" value="OS01G0228800 PROTEIN-RELATED"/>
    <property type="match status" value="1"/>
</dbReference>
<feature type="compositionally biased region" description="Polar residues" evidence="1">
    <location>
        <begin position="564"/>
        <end position="574"/>
    </location>
</feature>
<organism evidence="2 3">
    <name type="scientific">Arachis hypogaea</name>
    <name type="common">Peanut</name>
    <dbReference type="NCBI Taxonomy" id="3818"/>
    <lineage>
        <taxon>Eukaryota</taxon>
        <taxon>Viridiplantae</taxon>
        <taxon>Streptophyta</taxon>
        <taxon>Embryophyta</taxon>
        <taxon>Tracheophyta</taxon>
        <taxon>Spermatophyta</taxon>
        <taxon>Magnoliopsida</taxon>
        <taxon>eudicotyledons</taxon>
        <taxon>Gunneridae</taxon>
        <taxon>Pentapetalae</taxon>
        <taxon>rosids</taxon>
        <taxon>fabids</taxon>
        <taxon>Fabales</taxon>
        <taxon>Fabaceae</taxon>
        <taxon>Papilionoideae</taxon>
        <taxon>50 kb inversion clade</taxon>
        <taxon>dalbergioids sensu lato</taxon>
        <taxon>Dalbergieae</taxon>
        <taxon>Pterocarpus clade</taxon>
        <taxon>Arachis</taxon>
    </lineage>
</organism>
<feature type="compositionally biased region" description="Basic and acidic residues" evidence="1">
    <location>
        <begin position="110"/>
        <end position="124"/>
    </location>
</feature>
<comment type="caution">
    <text evidence="2">The sequence shown here is derived from an EMBL/GenBank/DDBJ whole genome shotgun (WGS) entry which is preliminary data.</text>
</comment>
<feature type="region of interest" description="Disordered" evidence="1">
    <location>
        <begin position="497"/>
        <end position="610"/>
    </location>
</feature>
<evidence type="ECO:0000256" key="1">
    <source>
        <dbReference type="SAM" id="MobiDB-lite"/>
    </source>
</evidence>
<name>A0A445D2K5_ARAHY</name>
<sequence length="858" mass="97503">MVLELVLRMNSWRKTTRVKNHWMLNVWFKFQPFFGTGEQTVRSKRTNNIISQNKDSVMYRPFMSCDDPKGVVECGSIRKYRTNSQKMRKDRTKASGRRPAEDTEESLTNRTDKEDKVSKGSIERTFDSSSLQLMEVSRGAQRLNNMIDSWSRGLSYGGRSEDIAKDLLKGALDLQESLVMLRKVQEASRDVARARRKQSEKPENERIIDDRAHSNRFSEQSNSIGFQRPWPSADGYSSSSREELKKVIKESLVRQNLFPGTSTEALDSASEMHSTSSSQSSMFQNDRLSDSSFSPMNARKEKGPSLVARLMGLEQEEEVTSRLFPTLMQKQLESEKIVNQKRPVFEVDMPKVRKTNPIVHPERHKSKTLREILETNHFNGVLNSPATERKHQMAHYKQLDDLPPIVLIKPRCTPCHEFARVHEPVPSEDLSLRKLKAKPVSSGTFMGKEIEEHVSKRLSKGGRTELLREIMEPEAKEIKPNENEKALRGKVKLNGNVNHKSQESETVDRKVKAKTASKMPPEKAILKHKIVTKSQDQGGEISSTKLRKPQNGSRIDLNDIPGKKSTSLNSISKTKNQKIKSSKEQIKNQMKKQRSTAEPEAAKPVDEQLAQKEEEKTIDVQYKDDCTEIRIIDIIADDLAIEDEVYSSTNKITAEDCNQSQSSSADNIMMLKTEHENGSEADSNKHDNKEEAELKYFLLNNQSFINHAEELLNLDLDCPKMLPKIEADGIVNPRLYLDCANELAERKSLQESLVHPLLLLTSLGNSRFHISLGSLVEEICIAIRNLSSYSEIQSGKKLASDNIYAMMERDINSNYGMMNGIWKWGWRHGFSADEAEQVVSEVESLVLSGLIEEVLVNL</sequence>
<gene>
    <name evidence="2" type="ORF">Ahy_A05g023180</name>
</gene>
<feature type="compositionally biased region" description="Polar residues" evidence="1">
    <location>
        <begin position="215"/>
        <end position="225"/>
    </location>
</feature>
<feature type="compositionally biased region" description="Basic and acidic residues" evidence="1">
    <location>
        <begin position="500"/>
        <end position="510"/>
    </location>
</feature>
<feature type="compositionally biased region" description="Polar residues" evidence="1">
    <location>
        <begin position="532"/>
        <end position="544"/>
    </location>
</feature>
<evidence type="ECO:0008006" key="4">
    <source>
        <dbReference type="Google" id="ProtNLM"/>
    </source>
</evidence>
<dbReference type="STRING" id="3818.A0A445D2K5"/>
<dbReference type="EMBL" id="SDMP01000005">
    <property type="protein sequence ID" value="RYR57447.1"/>
    <property type="molecule type" value="Genomic_DNA"/>
</dbReference>
<reference evidence="2 3" key="1">
    <citation type="submission" date="2019-01" db="EMBL/GenBank/DDBJ databases">
        <title>Sequencing of cultivated peanut Arachis hypogaea provides insights into genome evolution and oil improvement.</title>
        <authorList>
            <person name="Chen X."/>
        </authorList>
    </citation>
    <scope>NUCLEOTIDE SEQUENCE [LARGE SCALE GENOMIC DNA]</scope>
    <source>
        <strain evidence="3">cv. Fuhuasheng</strain>
        <tissue evidence="2">Leaves</tissue>
    </source>
</reference>
<feature type="compositionally biased region" description="Basic and acidic residues" evidence="1">
    <location>
        <begin position="595"/>
        <end position="610"/>
    </location>
</feature>
<dbReference type="PANTHER" id="PTHR34282:SF2">
    <property type="entry name" value="DUF3741 DOMAIN-CONTAINING PROTEIN"/>
    <property type="match status" value="1"/>
</dbReference>